<dbReference type="AlphaFoldDB" id="A0A2W7VPA5"/>
<reference evidence="2 3" key="1">
    <citation type="submission" date="2018-05" db="EMBL/GenBank/DDBJ databases">
        <title>Genomic sequencing of EHEC O26 New European Clone.</title>
        <authorList>
            <person name="Karnisova L."/>
            <person name="Nunvar J."/>
            <person name="Marejkova M."/>
            <person name="Mellmann A."/>
            <person name="Drevinek P."/>
            <person name="Blahova K."/>
            <person name="Bielaszewska M."/>
        </authorList>
    </citation>
    <scope>NUCLEOTIDE SEQUENCE [LARGE SCALE GENOMIC DNA]</scope>
    <source>
        <strain evidence="2 3">14-391</strain>
    </source>
</reference>
<comment type="caution">
    <text evidence="2">The sequence shown here is derived from an EMBL/GenBank/DDBJ whole genome shotgun (WGS) entry which is preliminary data.</text>
</comment>
<dbReference type="EMBL" id="QFSS01000384">
    <property type="protein sequence ID" value="PZZ61149.1"/>
    <property type="molecule type" value="Genomic_DNA"/>
</dbReference>
<feature type="compositionally biased region" description="Basic and acidic residues" evidence="1">
    <location>
        <begin position="43"/>
        <end position="53"/>
    </location>
</feature>
<accession>A0A2W7VPA5</accession>
<sequence length="53" mass="5964">MAQPCAEVLVRLGKAEYITVRRPAGQKKKRDAEHGECGTFYGEPEKTRNQDVT</sequence>
<dbReference type="Proteomes" id="UP000248865">
    <property type="component" value="Unassembled WGS sequence"/>
</dbReference>
<evidence type="ECO:0000313" key="3">
    <source>
        <dbReference type="Proteomes" id="UP000248865"/>
    </source>
</evidence>
<gene>
    <name evidence="2" type="ORF">DIV22_24725</name>
</gene>
<name>A0A2W7VPA5_ECOLX</name>
<organism evidence="2 3">
    <name type="scientific">Escherichia coli</name>
    <dbReference type="NCBI Taxonomy" id="562"/>
    <lineage>
        <taxon>Bacteria</taxon>
        <taxon>Pseudomonadati</taxon>
        <taxon>Pseudomonadota</taxon>
        <taxon>Gammaproteobacteria</taxon>
        <taxon>Enterobacterales</taxon>
        <taxon>Enterobacteriaceae</taxon>
        <taxon>Escherichia</taxon>
    </lineage>
</organism>
<evidence type="ECO:0000313" key="2">
    <source>
        <dbReference type="EMBL" id="PZZ61149.1"/>
    </source>
</evidence>
<dbReference type="RefSeq" id="WP_001296025.1">
    <property type="nucleotide sequence ID" value="NZ_JZFL01000216.1"/>
</dbReference>
<protein>
    <submittedName>
        <fullName evidence="2">Uncharacterized protein</fullName>
    </submittedName>
</protein>
<evidence type="ECO:0000256" key="1">
    <source>
        <dbReference type="SAM" id="MobiDB-lite"/>
    </source>
</evidence>
<proteinExistence type="predicted"/>
<feature type="region of interest" description="Disordered" evidence="1">
    <location>
        <begin position="23"/>
        <end position="53"/>
    </location>
</feature>